<name>A0A345UP70_9BACT</name>
<dbReference type="PANTHER" id="PTHR43829">
    <property type="entry name" value="AQUAPORIN OR AQUAGLYCEROPORIN RELATED"/>
    <property type="match status" value="1"/>
</dbReference>
<evidence type="ECO:0000256" key="8">
    <source>
        <dbReference type="SAM" id="Phobius"/>
    </source>
</evidence>
<dbReference type="Gene3D" id="1.20.1080.10">
    <property type="entry name" value="Glycerol uptake facilitator protein"/>
    <property type="match status" value="1"/>
</dbReference>
<accession>A0A345UP70</accession>
<evidence type="ECO:0000256" key="3">
    <source>
        <dbReference type="ARBA" id="ARBA00022448"/>
    </source>
</evidence>
<comment type="subcellular location">
    <subcellularLocation>
        <location evidence="1">Membrane</location>
        <topology evidence="1">Multi-pass membrane protein</topology>
    </subcellularLocation>
</comment>
<dbReference type="InterPro" id="IPR000425">
    <property type="entry name" value="MIP"/>
</dbReference>
<dbReference type="Proteomes" id="UP000254808">
    <property type="component" value="Chromosome"/>
</dbReference>
<evidence type="ECO:0000313" key="9">
    <source>
        <dbReference type="EMBL" id="AXJ02272.1"/>
    </source>
</evidence>
<feature type="transmembrane region" description="Helical" evidence="8">
    <location>
        <begin position="235"/>
        <end position="255"/>
    </location>
</feature>
<evidence type="ECO:0000256" key="6">
    <source>
        <dbReference type="ARBA" id="ARBA00023136"/>
    </source>
</evidence>
<keyword evidence="6 8" id="KW-0472">Membrane</keyword>
<dbReference type="KEGG" id="cprv:CYPRO_3035"/>
<evidence type="ECO:0000256" key="5">
    <source>
        <dbReference type="ARBA" id="ARBA00022989"/>
    </source>
</evidence>
<keyword evidence="5 8" id="KW-1133">Transmembrane helix</keyword>
<evidence type="ECO:0000256" key="1">
    <source>
        <dbReference type="ARBA" id="ARBA00004141"/>
    </source>
</evidence>
<evidence type="ECO:0000256" key="7">
    <source>
        <dbReference type="RuleBase" id="RU000477"/>
    </source>
</evidence>
<comment type="similarity">
    <text evidence="2 7">Belongs to the MIP/aquaporin (TC 1.A.8) family.</text>
</comment>
<organism evidence="9 10">
    <name type="scientific">Cyclonatronum proteinivorum</name>
    <dbReference type="NCBI Taxonomy" id="1457365"/>
    <lineage>
        <taxon>Bacteria</taxon>
        <taxon>Pseudomonadati</taxon>
        <taxon>Balneolota</taxon>
        <taxon>Balneolia</taxon>
        <taxon>Balneolales</taxon>
        <taxon>Cyclonatronaceae</taxon>
        <taxon>Cyclonatronum</taxon>
    </lineage>
</organism>
<feature type="transmembrane region" description="Helical" evidence="8">
    <location>
        <begin position="177"/>
        <end position="198"/>
    </location>
</feature>
<proteinExistence type="inferred from homology"/>
<dbReference type="EMBL" id="CP027806">
    <property type="protein sequence ID" value="AXJ02272.1"/>
    <property type="molecule type" value="Genomic_DNA"/>
</dbReference>
<protein>
    <submittedName>
        <fullName evidence="9">Glycerol uptake facilitator protein</fullName>
    </submittedName>
</protein>
<keyword evidence="10" id="KW-1185">Reference proteome</keyword>
<dbReference type="InterPro" id="IPR022357">
    <property type="entry name" value="MIP_CS"/>
</dbReference>
<dbReference type="Pfam" id="PF00230">
    <property type="entry name" value="MIP"/>
    <property type="match status" value="1"/>
</dbReference>
<dbReference type="InterPro" id="IPR023271">
    <property type="entry name" value="Aquaporin-like"/>
</dbReference>
<gene>
    <name evidence="9" type="ORF">CYPRO_3035</name>
</gene>
<dbReference type="PRINTS" id="PR00783">
    <property type="entry name" value="MINTRINSICP"/>
</dbReference>
<dbReference type="GO" id="GO:0005886">
    <property type="term" value="C:plasma membrane"/>
    <property type="evidence" value="ECO:0007669"/>
    <property type="project" value="TreeGrafter"/>
</dbReference>
<feature type="transmembrane region" description="Helical" evidence="8">
    <location>
        <begin position="86"/>
        <end position="104"/>
    </location>
</feature>
<feature type="transmembrane region" description="Helical" evidence="8">
    <location>
        <begin position="138"/>
        <end position="157"/>
    </location>
</feature>
<dbReference type="PANTHER" id="PTHR43829:SF9">
    <property type="entry name" value="AQUAPORIN-9"/>
    <property type="match status" value="1"/>
</dbReference>
<keyword evidence="4 7" id="KW-0812">Transmembrane</keyword>
<evidence type="ECO:0000256" key="4">
    <source>
        <dbReference type="ARBA" id="ARBA00022692"/>
    </source>
</evidence>
<dbReference type="AlphaFoldDB" id="A0A345UP70"/>
<dbReference type="GO" id="GO:0015254">
    <property type="term" value="F:glycerol channel activity"/>
    <property type="evidence" value="ECO:0007669"/>
    <property type="project" value="TreeGrafter"/>
</dbReference>
<sequence>MGPFLGEFIGTAILILLGNGVVANVVLNQTKGNNSGWIVITFGWGMAVFTAVFVVGQFSGAHINPAVTVGLAVAGLFDWAMVGPYIAAQLLGAFTGAVLVWLAYKDHFAATEDGPAKLAVHSTGPAIRNTGSNLITEIIGTIMLVFGVFYLASPGFFNPADGEMLTAIVINGQEVGFGLGALSALPVGLLVLAIGLSLGGPTGYAINPARDLGPRIAHAVLPIPNKGDSDWGYSWIPIAGPIAGAVIAALLFGALS</sequence>
<evidence type="ECO:0000313" key="10">
    <source>
        <dbReference type="Proteomes" id="UP000254808"/>
    </source>
</evidence>
<evidence type="ECO:0000256" key="2">
    <source>
        <dbReference type="ARBA" id="ARBA00006175"/>
    </source>
</evidence>
<feature type="transmembrane region" description="Helical" evidence="8">
    <location>
        <begin position="6"/>
        <end position="27"/>
    </location>
</feature>
<feature type="transmembrane region" description="Helical" evidence="8">
    <location>
        <begin position="61"/>
        <end position="79"/>
    </location>
</feature>
<dbReference type="PROSITE" id="PS00221">
    <property type="entry name" value="MIP"/>
    <property type="match status" value="1"/>
</dbReference>
<dbReference type="SUPFAM" id="SSF81338">
    <property type="entry name" value="Aquaporin-like"/>
    <property type="match status" value="1"/>
</dbReference>
<keyword evidence="3 7" id="KW-0813">Transport</keyword>
<feature type="transmembrane region" description="Helical" evidence="8">
    <location>
        <begin position="36"/>
        <end position="55"/>
    </location>
</feature>
<reference evidence="9 10" key="1">
    <citation type="submission" date="2018-03" db="EMBL/GenBank/DDBJ databases">
        <title>Phenotypic and genomic properties of Cyclonatronum proteinivorum gen. nov., sp. nov., a haloalkaliphilic bacteroidete from soda lakes possessing Na+-translocating rhodopsin.</title>
        <authorList>
            <person name="Toshchakov S.V."/>
            <person name="Korzhenkov A."/>
            <person name="Samarov N.I."/>
            <person name="Kublanov I.V."/>
            <person name="Muntyan M.S."/>
            <person name="Sorokin D.Y."/>
        </authorList>
    </citation>
    <scope>NUCLEOTIDE SEQUENCE [LARGE SCALE GENOMIC DNA]</scope>
    <source>
        <strain evidence="9 10">Omega</strain>
    </source>
</reference>
<dbReference type="RefSeq" id="WP_240644776.1">
    <property type="nucleotide sequence ID" value="NZ_CP027806.1"/>
</dbReference>
<dbReference type="InterPro" id="IPR050363">
    <property type="entry name" value="MIP/Aquaporin"/>
</dbReference>